<name>A0A1V0SIT6_9VIRU</name>
<dbReference type="InterPro" id="IPR003323">
    <property type="entry name" value="OTU_dom"/>
</dbReference>
<dbReference type="EMBL" id="KY684109">
    <property type="protein sequence ID" value="ARF11633.1"/>
    <property type="molecule type" value="Genomic_DNA"/>
</dbReference>
<sequence>MDDTSKEQEIPQELYFPKTIAYKAWEQYLGRYLSHQEKFILEGYRAEKYMNQMLDDLYRQCIKKKIYYVPLLTNLDGNCLFESLLYHKIGSSVEQLRRTLALIMYLYKSYKGFFPNREESLEEMFVPYNCVEYVVCKKKVDGEIQKDFYKYTYNVMCQDLSNNHSWTRLNTQLVLMVLSYIYKLEFVIITNRDANKHEDDNVMIINTNASNQVDVRKIYLGILGESHYVPLDILGNDEELESLYYNDAKTLLIKWATDIEKKKIDNFLNTNKEPNMQVDQSAFIDVNWMSSDENEKYTVLF</sequence>
<evidence type="ECO:0000313" key="2">
    <source>
        <dbReference type="EMBL" id="ARF11633.1"/>
    </source>
</evidence>
<dbReference type="Gene3D" id="3.90.70.80">
    <property type="match status" value="1"/>
</dbReference>
<protein>
    <recommendedName>
        <fullName evidence="1">OTU domain-containing protein</fullName>
    </recommendedName>
</protein>
<proteinExistence type="predicted"/>
<accession>A0A1V0SIT6</accession>
<evidence type="ECO:0000259" key="1">
    <source>
        <dbReference type="PROSITE" id="PS50802"/>
    </source>
</evidence>
<organism evidence="2">
    <name type="scientific">Klosneuvirus KNV1</name>
    <dbReference type="NCBI Taxonomy" id="1977640"/>
    <lineage>
        <taxon>Viruses</taxon>
        <taxon>Varidnaviria</taxon>
        <taxon>Bamfordvirae</taxon>
        <taxon>Nucleocytoviricota</taxon>
        <taxon>Megaviricetes</taxon>
        <taxon>Imitervirales</taxon>
        <taxon>Mimiviridae</taxon>
        <taxon>Klosneuvirinae</taxon>
        <taxon>Klosneuvirus</taxon>
    </lineage>
</organism>
<dbReference type="PROSITE" id="PS50802">
    <property type="entry name" value="OTU"/>
    <property type="match status" value="1"/>
</dbReference>
<feature type="domain" description="OTU" evidence="1">
    <location>
        <begin position="68"/>
        <end position="234"/>
    </location>
</feature>
<dbReference type="CDD" id="cd22744">
    <property type="entry name" value="OTU"/>
    <property type="match status" value="1"/>
</dbReference>
<reference evidence="2" key="1">
    <citation type="journal article" date="2017" name="Science">
        <title>Giant viruses with an expanded complement of translation system components.</title>
        <authorList>
            <person name="Schulz F."/>
            <person name="Yutin N."/>
            <person name="Ivanova N.N."/>
            <person name="Ortega D.R."/>
            <person name="Lee T.K."/>
            <person name="Vierheilig J."/>
            <person name="Daims H."/>
            <person name="Horn M."/>
            <person name="Wagner M."/>
            <person name="Jensen G.J."/>
            <person name="Kyrpides N.C."/>
            <person name="Koonin E.V."/>
            <person name="Woyke T."/>
        </authorList>
    </citation>
    <scope>NUCLEOTIDE SEQUENCE</scope>
    <source>
        <strain evidence="2">KNV1</strain>
    </source>
</reference>
<gene>
    <name evidence="2" type="ORF">Klosneuvirus_2_69</name>
</gene>